<feature type="disulfide bond" evidence="11">
    <location>
        <begin position="101"/>
        <end position="133"/>
    </location>
</feature>
<dbReference type="InterPro" id="IPR001580">
    <property type="entry name" value="Calret/calnex"/>
</dbReference>
<dbReference type="FunFam" id="2.10.250.10:FF:000002">
    <property type="entry name" value="Calreticulin"/>
    <property type="match status" value="1"/>
</dbReference>
<dbReference type="Proteomes" id="UP000001542">
    <property type="component" value="Unassembled WGS sequence"/>
</dbReference>
<feature type="compositionally biased region" description="Low complexity" evidence="13">
    <location>
        <begin position="383"/>
        <end position="395"/>
    </location>
</feature>
<evidence type="ECO:0000256" key="8">
    <source>
        <dbReference type="ARBA" id="ARBA00022833"/>
    </source>
</evidence>
<gene>
    <name evidence="15" type="ORF">TVAG_153450</name>
</gene>
<dbReference type="InterPro" id="IPR013320">
    <property type="entry name" value="ConA-like_dom_sf"/>
</dbReference>
<dbReference type="InterPro" id="IPR009033">
    <property type="entry name" value="Calreticulin/calnexin_P_dom_sf"/>
</dbReference>
<dbReference type="Pfam" id="PF00262">
    <property type="entry name" value="Calreticulin"/>
    <property type="match status" value="2"/>
</dbReference>
<keyword evidence="5" id="KW-0430">Lectin</keyword>
<dbReference type="GO" id="GO:0006457">
    <property type="term" value="P:protein folding"/>
    <property type="evidence" value="ECO:0000318"/>
    <property type="project" value="GO_Central"/>
</dbReference>
<protein>
    <submittedName>
        <fullName evidence="15">Calreticulin family protein</fullName>
    </submittedName>
</protein>
<dbReference type="VEuPathDB" id="TrichDB:TVAGG3_0690640"/>
<feature type="compositionally biased region" description="Basic and acidic residues" evidence="13">
    <location>
        <begin position="225"/>
        <end position="248"/>
    </location>
</feature>
<keyword evidence="3" id="KW-0479">Metal-binding</keyword>
<feature type="chain" id="PRO_5012497343" evidence="14">
    <location>
        <begin position="16"/>
        <end position="480"/>
    </location>
</feature>
<keyword evidence="16" id="KW-1185">Reference proteome</keyword>
<feature type="signal peptide" evidence="14">
    <location>
        <begin position="1"/>
        <end position="15"/>
    </location>
</feature>
<organism evidence="15 16">
    <name type="scientific">Trichomonas vaginalis (strain ATCC PRA-98 / G3)</name>
    <dbReference type="NCBI Taxonomy" id="412133"/>
    <lineage>
        <taxon>Eukaryota</taxon>
        <taxon>Metamonada</taxon>
        <taxon>Parabasalia</taxon>
        <taxon>Trichomonadida</taxon>
        <taxon>Trichomonadidae</taxon>
        <taxon>Trichomonas</taxon>
    </lineage>
</organism>
<evidence type="ECO:0000313" key="15">
    <source>
        <dbReference type="EMBL" id="EAX88883.1"/>
    </source>
</evidence>
<evidence type="ECO:0000256" key="11">
    <source>
        <dbReference type="PIRSR" id="PIRSR601580-3"/>
    </source>
</evidence>
<feature type="compositionally biased region" description="Acidic residues" evidence="13">
    <location>
        <begin position="215"/>
        <end position="224"/>
    </location>
</feature>
<accession>A2G1T2</accession>
<evidence type="ECO:0000256" key="5">
    <source>
        <dbReference type="ARBA" id="ARBA00022734"/>
    </source>
</evidence>
<dbReference type="SUPFAM" id="SSF63887">
    <property type="entry name" value="P-domain of calnexin/calreticulin"/>
    <property type="match status" value="1"/>
</dbReference>
<evidence type="ECO:0000256" key="7">
    <source>
        <dbReference type="ARBA" id="ARBA00022824"/>
    </source>
</evidence>
<feature type="compositionally biased region" description="Basic and acidic residues" evidence="13">
    <location>
        <begin position="366"/>
        <end position="382"/>
    </location>
</feature>
<dbReference type="InParanoid" id="A2G1T2"/>
<dbReference type="STRING" id="5722.A2G1T2"/>
<dbReference type="Gene3D" id="2.60.120.200">
    <property type="match status" value="1"/>
</dbReference>
<evidence type="ECO:0000256" key="3">
    <source>
        <dbReference type="ARBA" id="ARBA00022723"/>
    </source>
</evidence>
<reference evidence="15" key="1">
    <citation type="submission" date="2006-10" db="EMBL/GenBank/DDBJ databases">
        <authorList>
            <person name="Amadeo P."/>
            <person name="Zhao Q."/>
            <person name="Wortman J."/>
            <person name="Fraser-Liggett C."/>
            <person name="Carlton J."/>
        </authorList>
    </citation>
    <scope>NUCLEOTIDE SEQUENCE</scope>
    <source>
        <strain evidence="15">G3</strain>
    </source>
</reference>
<evidence type="ECO:0000256" key="6">
    <source>
        <dbReference type="ARBA" id="ARBA00022737"/>
    </source>
</evidence>
<dbReference type="AlphaFoldDB" id="A2G1T2"/>
<dbReference type="OMA" id="HYFNRFH"/>
<feature type="region of interest" description="Disordered" evidence="13">
    <location>
        <begin position="366"/>
        <end position="416"/>
    </location>
</feature>
<evidence type="ECO:0000256" key="9">
    <source>
        <dbReference type="ARBA" id="ARBA00022837"/>
    </source>
</evidence>
<keyword evidence="11" id="KW-1015">Disulfide bond</keyword>
<dbReference type="VEuPathDB" id="TrichDB:TVAG_153450"/>
<dbReference type="eggNOG" id="KOG0674">
    <property type="taxonomic scope" value="Eukaryota"/>
</dbReference>
<dbReference type="PRINTS" id="PR00626">
    <property type="entry name" value="CALRETICULIN"/>
</dbReference>
<keyword evidence="7 12" id="KW-0256">Endoplasmic reticulum</keyword>
<sequence length="480" mass="55857">MFLFLVYGSLSTVYFEDELDDDWEQRWVYSKHRPSKGDGIMGQFQLTAGNYYANAEIQRGLQTVSESGYYQITSKFKKPFNTSGKTFVVQYTVKFEGGYECSGAYIKLLGKNEKPLKFNPTTPYQIMFGPDVCEKKQHKLYLFITRNETSYDVHKYIDVPHDELTHSYTLIIFANKTYEVRIDGEPVLHGENINTDFEIGGPKYIPDPTDLKPEDWDDREEIPDPNDKKPADWDERPTIPDPDARQPSDWRESIKGKWVRPMIKNPDFLGVWKPKMIPNPNYKGDWIPKQILNPEFIDDPNFAVFEDMGFMGLEVFQAKPGTIFDNFLVTDDLSYAEKKLRENFLVLRDDEAAAMKRYRGEKRAEEELHKLRHKSAEEKTDADFYSSSATSSTSSTEDDGETDRNFIFSTSELPPQPSIQDFEFPYNCDNNPYFMKQEVFALNVASKEARDKLRENRDKNRAEKELKEDFNMGVKEETEL</sequence>
<comment type="similarity">
    <text evidence="2 12">Belongs to the calreticulin family.</text>
</comment>
<proteinExistence type="inferred from homology"/>
<keyword evidence="4 14" id="KW-0732">Signal</keyword>
<evidence type="ECO:0000313" key="16">
    <source>
        <dbReference type="Proteomes" id="UP000001542"/>
    </source>
</evidence>
<dbReference type="KEGG" id="tva:4746547"/>
<dbReference type="PANTHER" id="PTHR11073:SF2">
    <property type="entry name" value="CALRETICULIN"/>
    <property type="match status" value="1"/>
</dbReference>
<evidence type="ECO:0000256" key="4">
    <source>
        <dbReference type="ARBA" id="ARBA00022729"/>
    </source>
</evidence>
<evidence type="ECO:0000256" key="13">
    <source>
        <dbReference type="SAM" id="MobiDB-lite"/>
    </source>
</evidence>
<dbReference type="GO" id="GO:0005789">
    <property type="term" value="C:endoplasmic reticulum membrane"/>
    <property type="evidence" value="ECO:0000318"/>
    <property type="project" value="GO_Central"/>
</dbReference>
<keyword evidence="8" id="KW-0862">Zinc</keyword>
<dbReference type="GO" id="GO:0051082">
    <property type="term" value="F:unfolded protein binding"/>
    <property type="evidence" value="ECO:0007669"/>
    <property type="project" value="InterPro"/>
</dbReference>
<dbReference type="SUPFAM" id="SSF49899">
    <property type="entry name" value="Concanavalin A-like lectins/glucanases"/>
    <property type="match status" value="1"/>
</dbReference>
<dbReference type="GO" id="GO:0030246">
    <property type="term" value="F:carbohydrate binding"/>
    <property type="evidence" value="ECO:0007669"/>
    <property type="project" value="UniProtKB-KW"/>
</dbReference>
<dbReference type="RefSeq" id="XP_001301813.1">
    <property type="nucleotide sequence ID" value="XM_001301812.1"/>
</dbReference>
<evidence type="ECO:0000256" key="1">
    <source>
        <dbReference type="ARBA" id="ARBA00004319"/>
    </source>
</evidence>
<dbReference type="GO" id="GO:0036503">
    <property type="term" value="P:ERAD pathway"/>
    <property type="evidence" value="ECO:0000318"/>
    <property type="project" value="GO_Central"/>
</dbReference>
<keyword evidence="6" id="KW-0677">Repeat</keyword>
<dbReference type="GO" id="GO:0005509">
    <property type="term" value="F:calcium ion binding"/>
    <property type="evidence" value="ECO:0000318"/>
    <property type="project" value="GO_Central"/>
</dbReference>
<dbReference type="Gene3D" id="2.10.250.10">
    <property type="entry name" value="Calreticulin/calnexin, P domain"/>
    <property type="match status" value="1"/>
</dbReference>
<name>A2G1T2_TRIV3</name>
<dbReference type="EMBL" id="DS114255">
    <property type="protein sequence ID" value="EAX88883.1"/>
    <property type="molecule type" value="Genomic_DNA"/>
</dbReference>
<dbReference type="SMR" id="A2G1T2"/>
<evidence type="ECO:0000256" key="12">
    <source>
        <dbReference type="RuleBase" id="RU362126"/>
    </source>
</evidence>
<feature type="region of interest" description="Disordered" evidence="13">
    <location>
        <begin position="199"/>
        <end position="248"/>
    </location>
</feature>
<keyword evidence="9" id="KW-0106">Calcium</keyword>
<evidence type="ECO:0000256" key="10">
    <source>
        <dbReference type="ARBA" id="ARBA00023186"/>
    </source>
</evidence>
<dbReference type="PANTHER" id="PTHR11073">
    <property type="entry name" value="CALRETICULIN AND CALNEXIN"/>
    <property type="match status" value="1"/>
</dbReference>
<dbReference type="GO" id="GO:0005788">
    <property type="term" value="C:endoplasmic reticulum lumen"/>
    <property type="evidence" value="ECO:0007669"/>
    <property type="project" value="UniProtKB-SubCell"/>
</dbReference>
<dbReference type="OrthoDB" id="1938156at2759"/>
<feature type="region of interest" description="Disordered" evidence="13">
    <location>
        <begin position="448"/>
        <end position="480"/>
    </location>
</feature>
<reference evidence="15" key="2">
    <citation type="journal article" date="2007" name="Science">
        <title>Draft genome sequence of the sexually transmitted pathogen Trichomonas vaginalis.</title>
        <authorList>
            <person name="Carlton J.M."/>
            <person name="Hirt R.P."/>
            <person name="Silva J.C."/>
            <person name="Delcher A.L."/>
            <person name="Schatz M."/>
            <person name="Zhao Q."/>
            <person name="Wortman J.R."/>
            <person name="Bidwell S.L."/>
            <person name="Alsmark U.C.M."/>
            <person name="Besteiro S."/>
            <person name="Sicheritz-Ponten T."/>
            <person name="Noel C.J."/>
            <person name="Dacks J.B."/>
            <person name="Foster P.G."/>
            <person name="Simillion C."/>
            <person name="Van de Peer Y."/>
            <person name="Miranda-Saavedra D."/>
            <person name="Barton G.J."/>
            <person name="Westrop G.D."/>
            <person name="Mueller S."/>
            <person name="Dessi D."/>
            <person name="Fiori P.L."/>
            <person name="Ren Q."/>
            <person name="Paulsen I."/>
            <person name="Zhang H."/>
            <person name="Bastida-Corcuera F.D."/>
            <person name="Simoes-Barbosa A."/>
            <person name="Brown M.T."/>
            <person name="Hayes R.D."/>
            <person name="Mukherjee M."/>
            <person name="Okumura C.Y."/>
            <person name="Schneider R."/>
            <person name="Smith A.J."/>
            <person name="Vanacova S."/>
            <person name="Villalvazo M."/>
            <person name="Haas B.J."/>
            <person name="Pertea M."/>
            <person name="Feldblyum T.V."/>
            <person name="Utterback T.R."/>
            <person name="Shu C.L."/>
            <person name="Osoegawa K."/>
            <person name="de Jong P.J."/>
            <person name="Hrdy I."/>
            <person name="Horvathova L."/>
            <person name="Zubacova Z."/>
            <person name="Dolezal P."/>
            <person name="Malik S.B."/>
            <person name="Logsdon J.M. Jr."/>
            <person name="Henze K."/>
            <person name="Gupta A."/>
            <person name="Wang C.C."/>
            <person name="Dunne R.L."/>
            <person name="Upcroft J.A."/>
            <person name="Upcroft P."/>
            <person name="White O."/>
            <person name="Salzberg S.L."/>
            <person name="Tang P."/>
            <person name="Chiu C.-H."/>
            <person name="Lee Y.-S."/>
            <person name="Embley T.M."/>
            <person name="Coombs G.H."/>
            <person name="Mottram J.C."/>
            <person name="Tachezy J."/>
            <person name="Fraser-Liggett C.M."/>
            <person name="Johnson P.J."/>
        </authorList>
    </citation>
    <scope>NUCLEOTIDE SEQUENCE [LARGE SCALE GENOMIC DNA]</scope>
    <source>
        <strain evidence="15">G3</strain>
    </source>
</reference>
<evidence type="ECO:0000256" key="2">
    <source>
        <dbReference type="ARBA" id="ARBA00010983"/>
    </source>
</evidence>
<keyword evidence="10 12" id="KW-0143">Chaperone</keyword>
<evidence type="ECO:0000256" key="14">
    <source>
        <dbReference type="SAM" id="SignalP"/>
    </source>
</evidence>
<comment type="subcellular location">
    <subcellularLocation>
        <location evidence="1">Endoplasmic reticulum lumen</location>
    </subcellularLocation>
</comment>